<feature type="domain" description="GP-PDE" evidence="1">
    <location>
        <begin position="5"/>
        <end position="237"/>
    </location>
</feature>
<dbReference type="InterPro" id="IPR017946">
    <property type="entry name" value="PLC-like_Pdiesterase_TIM-brl"/>
</dbReference>
<name>A0A396SAR0_9BACL</name>
<dbReference type="SUPFAM" id="SSF51695">
    <property type="entry name" value="PLC-like phosphodiesterases"/>
    <property type="match status" value="1"/>
</dbReference>
<evidence type="ECO:0000313" key="2">
    <source>
        <dbReference type="EMBL" id="RHW38438.1"/>
    </source>
</evidence>
<dbReference type="PANTHER" id="PTHR46211">
    <property type="entry name" value="GLYCEROPHOSPHORYL DIESTER PHOSPHODIESTERASE"/>
    <property type="match status" value="1"/>
</dbReference>
<accession>A0A396SAR0</accession>
<dbReference type="RefSeq" id="WP_118875472.1">
    <property type="nucleotide sequence ID" value="NZ_QWEI01000002.1"/>
</dbReference>
<gene>
    <name evidence="2" type="ORF">D1B33_06030</name>
</gene>
<sequence>MSKSISIFAHRGASGHALENTFKSFEKARILKADGIELDIQCTKDGVLIVFHDFELFRLTGINKKISECTYEELMNFPLGKHFFRKFSKERIPSFQQVVEWANFHNMPLNVELKETLLNNREAMIEGLKKLKLPAGSHFSSFHDELLRLVKMQRPDYETAFIVTKKFDWQELVNLSHIDAVHAHKKYYKQRYLEAAQQAGKGIRFYAVNGTEPYLAAPDESVVGWITDYPDKVAKKVKGKKTKQAFS</sequence>
<reference evidence="2 3" key="1">
    <citation type="submission" date="2018-08" db="EMBL/GenBank/DDBJ databases">
        <title>Lysinibacillus sp. YLB-03 draft genome sequence.</title>
        <authorList>
            <person name="Yu L."/>
        </authorList>
    </citation>
    <scope>NUCLEOTIDE SEQUENCE [LARGE SCALE GENOMIC DNA]</scope>
    <source>
        <strain evidence="2 3">YLB-03</strain>
    </source>
</reference>
<dbReference type="EMBL" id="QWEI01000002">
    <property type="protein sequence ID" value="RHW38438.1"/>
    <property type="molecule type" value="Genomic_DNA"/>
</dbReference>
<protein>
    <submittedName>
        <fullName evidence="2">Glycerophosphodiester phosphodiesterase</fullName>
    </submittedName>
</protein>
<evidence type="ECO:0000313" key="3">
    <source>
        <dbReference type="Proteomes" id="UP000265692"/>
    </source>
</evidence>
<proteinExistence type="predicted"/>
<dbReference type="Proteomes" id="UP000265692">
    <property type="component" value="Unassembled WGS sequence"/>
</dbReference>
<comment type="caution">
    <text evidence="2">The sequence shown here is derived from an EMBL/GenBank/DDBJ whole genome shotgun (WGS) entry which is preliminary data.</text>
</comment>
<organism evidence="2 3">
    <name type="scientific">Ureibacillus yapensis</name>
    <dbReference type="NCBI Taxonomy" id="2304605"/>
    <lineage>
        <taxon>Bacteria</taxon>
        <taxon>Bacillati</taxon>
        <taxon>Bacillota</taxon>
        <taxon>Bacilli</taxon>
        <taxon>Bacillales</taxon>
        <taxon>Caryophanaceae</taxon>
        <taxon>Ureibacillus</taxon>
    </lineage>
</organism>
<dbReference type="InterPro" id="IPR030395">
    <property type="entry name" value="GP_PDE_dom"/>
</dbReference>
<dbReference type="GO" id="GO:0006629">
    <property type="term" value="P:lipid metabolic process"/>
    <property type="evidence" value="ECO:0007669"/>
    <property type="project" value="InterPro"/>
</dbReference>
<dbReference type="Gene3D" id="3.20.20.190">
    <property type="entry name" value="Phosphatidylinositol (PI) phosphodiesterase"/>
    <property type="match status" value="1"/>
</dbReference>
<dbReference type="AlphaFoldDB" id="A0A396SAR0"/>
<dbReference type="PANTHER" id="PTHR46211:SF1">
    <property type="entry name" value="GLYCEROPHOSPHODIESTER PHOSPHODIESTERASE, CYTOPLASMIC"/>
    <property type="match status" value="1"/>
</dbReference>
<dbReference type="GO" id="GO:0008081">
    <property type="term" value="F:phosphoric diester hydrolase activity"/>
    <property type="evidence" value="ECO:0007669"/>
    <property type="project" value="InterPro"/>
</dbReference>
<dbReference type="PROSITE" id="PS51704">
    <property type="entry name" value="GP_PDE"/>
    <property type="match status" value="1"/>
</dbReference>
<dbReference type="OrthoDB" id="384721at2"/>
<dbReference type="Pfam" id="PF03009">
    <property type="entry name" value="GDPD"/>
    <property type="match status" value="1"/>
</dbReference>
<keyword evidence="3" id="KW-1185">Reference proteome</keyword>
<evidence type="ECO:0000259" key="1">
    <source>
        <dbReference type="PROSITE" id="PS51704"/>
    </source>
</evidence>